<dbReference type="EMBL" id="CASHSV030000001">
    <property type="protein sequence ID" value="CAJ2629964.1"/>
    <property type="molecule type" value="Genomic_DNA"/>
</dbReference>
<sequence>MSHQNIKSPRFQNFYIISVISAVLIFGSLVECRVPSSSKLNNFDYTAINCRKHSAILTDFGAVGDGKTLNTKAFNSAITKLSQYANDGGALLIVPPGKWLTGSFNLTSHFTLFLQKDAVILGSQDESEWPQLPVLPSYGRGRDAPDGRFSSLIFGTHLTDVIITGNNGTIDGQGSYWWDKLKKEELKLTRPYLIEIMYSDQIQISNLTLINSPSWNVHPIYSSNIIVNGLTILAPIDSPNTDGINPDSCTNVRIEDNYIVSGDDCIAIKSGWDEYGIKFGKPSQKIIIRRLTCISPDSAMIALGSEMSGGIQDVRAEDLTAINTESAVRIKSAVGRGGFVKDIFVKGLNLNTMKYVFWMTGSYGQHPDDKFDPKALPKINGINYRDITAKNVTIAGQLEGISNDPYTGICISNVTIEMSNVQKVEKVPKKKLPWNCTDISGVTSNVVPQPCELLPEKEKLECPYPSDKLAIESVKFKTCSFKHKL</sequence>
<evidence type="ECO:0000313" key="1">
    <source>
        <dbReference type="EMBL" id="CAJ2629964.1"/>
    </source>
</evidence>
<organism evidence="1 2">
    <name type="scientific">Trifolium pratense</name>
    <name type="common">Red clover</name>
    <dbReference type="NCBI Taxonomy" id="57577"/>
    <lineage>
        <taxon>Eukaryota</taxon>
        <taxon>Viridiplantae</taxon>
        <taxon>Streptophyta</taxon>
        <taxon>Embryophyta</taxon>
        <taxon>Tracheophyta</taxon>
        <taxon>Spermatophyta</taxon>
        <taxon>Magnoliopsida</taxon>
        <taxon>eudicotyledons</taxon>
        <taxon>Gunneridae</taxon>
        <taxon>Pentapetalae</taxon>
        <taxon>rosids</taxon>
        <taxon>fabids</taxon>
        <taxon>Fabales</taxon>
        <taxon>Fabaceae</taxon>
        <taxon>Papilionoideae</taxon>
        <taxon>50 kb inversion clade</taxon>
        <taxon>NPAAA clade</taxon>
        <taxon>Hologalegina</taxon>
        <taxon>IRL clade</taxon>
        <taxon>Trifolieae</taxon>
        <taxon>Trifolium</taxon>
    </lineage>
</organism>
<gene>
    <name evidence="1" type="ORF">MILVUS5_LOCUS1842</name>
</gene>
<accession>A0ACB0ID77</accession>
<keyword evidence="2" id="KW-1185">Reference proteome</keyword>
<proteinExistence type="predicted"/>
<name>A0ACB0ID77_TRIPR</name>
<evidence type="ECO:0000313" key="2">
    <source>
        <dbReference type="Proteomes" id="UP001177021"/>
    </source>
</evidence>
<protein>
    <submittedName>
        <fullName evidence="1">Uncharacterized protein</fullName>
    </submittedName>
</protein>
<reference evidence="1" key="1">
    <citation type="submission" date="2023-10" db="EMBL/GenBank/DDBJ databases">
        <authorList>
            <person name="Rodriguez Cubillos JULIANA M."/>
            <person name="De Vega J."/>
        </authorList>
    </citation>
    <scope>NUCLEOTIDE SEQUENCE</scope>
</reference>
<comment type="caution">
    <text evidence="1">The sequence shown here is derived from an EMBL/GenBank/DDBJ whole genome shotgun (WGS) entry which is preliminary data.</text>
</comment>
<dbReference type="Proteomes" id="UP001177021">
    <property type="component" value="Unassembled WGS sequence"/>
</dbReference>